<sequence>MSIELNQITTLFLAVILLLIGSVLVKRVQFLSRFCIPAPVVGGLLFALIIVLVRQTGITITMDTSLQGLFMLTFFTTVGLGASFKLVKLGGKLLLIYWIACGFLALFQSVIGISLASVFGLDPLLGVMFGAVSMEGGHGAATAFGGTIEELGIESALSIGLAAATFGLIAGGLVGGPTVKYLITKHKLKATEPKQENEIAATSEHVQDSSSMKLNSQTFMVQILIITFCMAIGSYLGELFSTATGFVLPNYVGAMFVAVITRNVIDHFNKNTVDMKSISFIGDVTLGLFLSMALMSIKLWEVTALALPMFVIVFVQVVFVVLLGIFVLFRLFGKDYDAAVMVGGFAGHGLGATPNAMANMSAITEKYGPSRKAFLIVPIVGAFLIDVFAMPIIITSINLLQ</sequence>
<dbReference type="Pfam" id="PF03616">
    <property type="entry name" value="Glt_symporter"/>
    <property type="match status" value="1"/>
</dbReference>
<dbReference type="Proteomes" id="UP000193006">
    <property type="component" value="Chromosome"/>
</dbReference>
<feature type="transmembrane region" description="Helical" evidence="1">
    <location>
        <begin position="219"/>
        <end position="237"/>
    </location>
</feature>
<comment type="function">
    <text evidence="1">Catalyzes the sodium-dependent transport of glutamate.</text>
</comment>
<keyword evidence="1" id="KW-1003">Cell membrane</keyword>
<evidence type="ECO:0000256" key="2">
    <source>
        <dbReference type="NCBIfam" id="TIGR00210"/>
    </source>
</evidence>
<keyword evidence="1" id="KW-0915">Sodium</keyword>
<feature type="transmembrane region" description="Helical" evidence="1">
    <location>
        <begin position="65"/>
        <end position="87"/>
    </location>
</feature>
<reference evidence="3 4" key="1">
    <citation type="submission" date="2017-04" db="EMBL/GenBank/DDBJ databases">
        <title>Bacillus krulwichiae AM31D Genome sequencing and assembly.</title>
        <authorList>
            <person name="Krulwich T.A."/>
            <person name="Anastor L."/>
            <person name="Ehrlich R."/>
            <person name="Ehrlich G.D."/>
            <person name="Janto B."/>
        </authorList>
    </citation>
    <scope>NUCLEOTIDE SEQUENCE [LARGE SCALE GENOMIC DNA]</scope>
    <source>
        <strain evidence="3 4">AM31D</strain>
    </source>
</reference>
<organism evidence="3 4">
    <name type="scientific">Halalkalibacter krulwichiae</name>
    <dbReference type="NCBI Taxonomy" id="199441"/>
    <lineage>
        <taxon>Bacteria</taxon>
        <taxon>Bacillati</taxon>
        <taxon>Bacillota</taxon>
        <taxon>Bacilli</taxon>
        <taxon>Bacillales</taxon>
        <taxon>Bacillaceae</taxon>
        <taxon>Halalkalibacter</taxon>
    </lineage>
</organism>
<dbReference type="RefSeq" id="WP_066157185.1">
    <property type="nucleotide sequence ID" value="NZ_CP020814.1"/>
</dbReference>
<dbReference type="KEGG" id="bkw:BkAM31D_22200"/>
<dbReference type="HAMAP" id="MF_02062">
    <property type="entry name" value="GltS"/>
    <property type="match status" value="1"/>
</dbReference>
<dbReference type="GO" id="GO:0015501">
    <property type="term" value="F:glutamate:sodium symporter activity"/>
    <property type="evidence" value="ECO:0007669"/>
    <property type="project" value="UniProtKB-UniRule"/>
</dbReference>
<evidence type="ECO:0000313" key="3">
    <source>
        <dbReference type="EMBL" id="ARK32348.1"/>
    </source>
</evidence>
<keyword evidence="1" id="KW-0472">Membrane</keyword>
<feature type="transmembrane region" description="Helical" evidence="1">
    <location>
        <begin position="373"/>
        <end position="400"/>
    </location>
</feature>
<keyword evidence="1" id="KW-0813">Transport</keyword>
<dbReference type="STRING" id="199441.BkAM31D_22200"/>
<feature type="transmembrane region" description="Helical" evidence="1">
    <location>
        <begin position="34"/>
        <end position="53"/>
    </location>
</feature>
<keyword evidence="1" id="KW-0739">Sodium transport</keyword>
<dbReference type="NCBIfam" id="TIGR00210">
    <property type="entry name" value="gltS"/>
    <property type="match status" value="1"/>
</dbReference>
<dbReference type="PANTHER" id="PTHR36178:SF1">
    <property type="entry name" value="SODIUM_GLUTAMATE SYMPORTER"/>
    <property type="match status" value="1"/>
</dbReference>
<accession>A0A1X9MFX5</accession>
<comment type="similarity">
    <text evidence="1">Belongs to the glutamate:Na(+) symporter (ESS) (TC 2.A.27) family.</text>
</comment>
<feature type="transmembrane region" description="Helical" evidence="1">
    <location>
        <begin position="277"/>
        <end position="300"/>
    </location>
</feature>
<name>A0A1X9MFX5_9BACI</name>
<keyword evidence="1" id="KW-0029">Amino-acid transport</keyword>
<feature type="transmembrane region" description="Helical" evidence="1">
    <location>
        <begin position="6"/>
        <end position="25"/>
    </location>
</feature>
<dbReference type="AlphaFoldDB" id="A0A1X9MFX5"/>
<dbReference type="EMBL" id="CP020814">
    <property type="protein sequence ID" value="ARK32348.1"/>
    <property type="molecule type" value="Genomic_DNA"/>
</dbReference>
<dbReference type="InterPro" id="IPR004445">
    <property type="entry name" value="GltS"/>
</dbReference>
<evidence type="ECO:0000313" key="4">
    <source>
        <dbReference type="Proteomes" id="UP000193006"/>
    </source>
</evidence>
<keyword evidence="1" id="KW-0812">Transmembrane</keyword>
<keyword evidence="1" id="KW-0769">Symport</keyword>
<keyword evidence="4" id="KW-1185">Reference proteome</keyword>
<gene>
    <name evidence="3" type="primary">gltS</name>
    <name evidence="3" type="ORF">BkAM31D_22200</name>
</gene>
<comment type="subcellular location">
    <subcellularLocation>
        <location evidence="1">Cell membrane</location>
        <topology evidence="1">Multi-pass membrane protein</topology>
    </subcellularLocation>
</comment>
<keyword evidence="1" id="KW-0406">Ion transport</keyword>
<dbReference type="PANTHER" id="PTHR36178">
    <property type="entry name" value="SLR0625 PROTEIN"/>
    <property type="match status" value="1"/>
</dbReference>
<feature type="transmembrane region" description="Helical" evidence="1">
    <location>
        <begin position="156"/>
        <end position="179"/>
    </location>
</feature>
<feature type="transmembrane region" description="Helical" evidence="1">
    <location>
        <begin position="306"/>
        <end position="329"/>
    </location>
</feature>
<proteinExistence type="inferred from homology"/>
<protein>
    <recommendedName>
        <fullName evidence="1 2">Sodium/glutamate symporter</fullName>
    </recommendedName>
</protein>
<dbReference type="GO" id="GO:0015813">
    <property type="term" value="P:L-glutamate transmembrane transport"/>
    <property type="evidence" value="ECO:0007669"/>
    <property type="project" value="UniProtKB-UniRule"/>
</dbReference>
<feature type="transmembrane region" description="Helical" evidence="1">
    <location>
        <begin position="94"/>
        <end position="119"/>
    </location>
</feature>
<evidence type="ECO:0000256" key="1">
    <source>
        <dbReference type="HAMAP-Rule" id="MF_02062"/>
    </source>
</evidence>
<keyword evidence="1" id="KW-1133">Transmembrane helix</keyword>
<dbReference type="GO" id="GO:0005886">
    <property type="term" value="C:plasma membrane"/>
    <property type="evidence" value="ECO:0007669"/>
    <property type="project" value="UniProtKB-SubCell"/>
</dbReference>
<feature type="transmembrane region" description="Helical" evidence="1">
    <location>
        <begin position="243"/>
        <end position="265"/>
    </location>
</feature>